<evidence type="ECO:0000256" key="4">
    <source>
        <dbReference type="ARBA" id="ARBA00022801"/>
    </source>
</evidence>
<dbReference type="InterPro" id="IPR041122">
    <property type="entry name" value="RecJ_OB"/>
</dbReference>
<evidence type="ECO:0000259" key="8">
    <source>
        <dbReference type="Pfam" id="PF17768"/>
    </source>
</evidence>
<evidence type="ECO:0000256" key="5">
    <source>
        <dbReference type="ARBA" id="ARBA00022839"/>
    </source>
</evidence>
<name>A0A9D2DR44_9FIRM</name>
<dbReference type="Proteomes" id="UP000824041">
    <property type="component" value="Unassembled WGS sequence"/>
</dbReference>
<dbReference type="PANTHER" id="PTHR30255">
    <property type="entry name" value="SINGLE-STRANDED-DNA-SPECIFIC EXONUCLEASE RECJ"/>
    <property type="match status" value="1"/>
</dbReference>
<evidence type="ECO:0000259" key="6">
    <source>
        <dbReference type="Pfam" id="PF01368"/>
    </source>
</evidence>
<keyword evidence="3" id="KW-0540">Nuclease</keyword>
<proteinExistence type="inferred from homology"/>
<dbReference type="Pfam" id="PF17768">
    <property type="entry name" value="RecJ_OB"/>
    <property type="match status" value="1"/>
</dbReference>
<gene>
    <name evidence="9" type="primary">recJ</name>
    <name evidence="9" type="ORF">IAA21_01925</name>
</gene>
<keyword evidence="4" id="KW-0378">Hydrolase</keyword>
<dbReference type="InterPro" id="IPR001667">
    <property type="entry name" value="DDH_dom"/>
</dbReference>
<dbReference type="GO" id="GO:0003676">
    <property type="term" value="F:nucleic acid binding"/>
    <property type="evidence" value="ECO:0007669"/>
    <property type="project" value="InterPro"/>
</dbReference>
<dbReference type="AlphaFoldDB" id="A0A9D2DR44"/>
<protein>
    <recommendedName>
        <fullName evidence="2">Single-stranded-DNA-specific exonuclease RecJ</fullName>
    </recommendedName>
</protein>
<dbReference type="GO" id="GO:0006281">
    <property type="term" value="P:DNA repair"/>
    <property type="evidence" value="ECO:0007669"/>
    <property type="project" value="InterPro"/>
</dbReference>
<dbReference type="InterPro" id="IPR038763">
    <property type="entry name" value="DHH_sf"/>
</dbReference>
<dbReference type="Pfam" id="PF02272">
    <property type="entry name" value="DHHA1"/>
    <property type="match status" value="1"/>
</dbReference>
<evidence type="ECO:0000256" key="3">
    <source>
        <dbReference type="ARBA" id="ARBA00022722"/>
    </source>
</evidence>
<accession>A0A9D2DR44</accession>
<evidence type="ECO:0000313" key="9">
    <source>
        <dbReference type="EMBL" id="HIZ21543.1"/>
    </source>
</evidence>
<dbReference type="EMBL" id="DXBU01000023">
    <property type="protein sequence ID" value="HIZ21543.1"/>
    <property type="molecule type" value="Genomic_DNA"/>
</dbReference>
<reference evidence="9" key="2">
    <citation type="submission" date="2021-04" db="EMBL/GenBank/DDBJ databases">
        <authorList>
            <person name="Gilroy R."/>
        </authorList>
    </citation>
    <scope>NUCLEOTIDE SEQUENCE</scope>
    <source>
        <strain evidence="9">14324</strain>
    </source>
</reference>
<dbReference type="Gene3D" id="3.90.1640.30">
    <property type="match status" value="1"/>
</dbReference>
<sequence length="573" mass="63493">MEKWVIAAKRADFYGIAEKFGIDPVIARLIRNRDVEGEENIRRYLNGDLSELPSYWLLKDMEKAVGILEKKIKEKKKIRIIGDYDIDGVTATYILLTGLRRLGAAVDTYIPDRIADGYGIHEPLILKAREDQVDTILTCDNGIAAGEEIKKAKEWGMTVVVTDHHEIPYREGKEGREFLLPPADALLNPKQPSCGYPNKNICGAAVAWKLIGALYETFGIDKKEYYDFLEFAAIATVGDVMDLQGENRILVKEGLKKLPHTANPGLRALIQANGLEGGRITAYHIGFVLGPCINASGRLDTAARSLFLFTQTDPAQAAKTAGDLTALNASRKALTEKGKEEAVRLVEETPAGEDRVLVLYLPNCHESLAGIIAGRIREKYYKPVFVLTKGEQGVKGSGRSIESYSMFDELVKCADLLEQFGGHPMAAGLSLSEDKIDAFRRRLNENCTLTPQELCPKVTIDAAMPLSYISVPLVEQLSLLEPFGKGNPKPVFAQKGIHVLNPRILGKNRNVVKMRVLDQDGFSMEAVYFGEAEKFLADVSCQDAISITYYPEINCYQGRESLQIVIQNYCKKA</sequence>
<evidence type="ECO:0000256" key="2">
    <source>
        <dbReference type="ARBA" id="ARBA00019841"/>
    </source>
</evidence>
<dbReference type="InterPro" id="IPR051673">
    <property type="entry name" value="SSDNA_exonuclease_RecJ"/>
</dbReference>
<dbReference type="NCBIfam" id="TIGR00644">
    <property type="entry name" value="recJ"/>
    <property type="match status" value="1"/>
</dbReference>
<feature type="domain" description="RecJ OB" evidence="8">
    <location>
        <begin position="460"/>
        <end position="567"/>
    </location>
</feature>
<reference evidence="9" key="1">
    <citation type="journal article" date="2021" name="PeerJ">
        <title>Extensive microbial diversity within the chicken gut microbiome revealed by metagenomics and culture.</title>
        <authorList>
            <person name="Gilroy R."/>
            <person name="Ravi A."/>
            <person name="Getino M."/>
            <person name="Pursley I."/>
            <person name="Horton D.L."/>
            <person name="Alikhan N.F."/>
            <person name="Baker D."/>
            <person name="Gharbi K."/>
            <person name="Hall N."/>
            <person name="Watson M."/>
            <person name="Adriaenssens E.M."/>
            <person name="Foster-Nyarko E."/>
            <person name="Jarju S."/>
            <person name="Secka A."/>
            <person name="Antonio M."/>
            <person name="Oren A."/>
            <person name="Chaudhuri R.R."/>
            <person name="La Ragione R."/>
            <person name="Hildebrand F."/>
            <person name="Pallen M.J."/>
        </authorList>
    </citation>
    <scope>NUCLEOTIDE SEQUENCE</scope>
    <source>
        <strain evidence="9">14324</strain>
    </source>
</reference>
<feature type="domain" description="DHHA1" evidence="7">
    <location>
        <begin position="354"/>
        <end position="446"/>
    </location>
</feature>
<comment type="caution">
    <text evidence="9">The sequence shown here is derived from an EMBL/GenBank/DDBJ whole genome shotgun (WGS) entry which is preliminary data.</text>
</comment>
<evidence type="ECO:0000256" key="1">
    <source>
        <dbReference type="ARBA" id="ARBA00005915"/>
    </source>
</evidence>
<dbReference type="InterPro" id="IPR003156">
    <property type="entry name" value="DHHA1_dom"/>
</dbReference>
<dbReference type="PANTHER" id="PTHR30255:SF2">
    <property type="entry name" value="SINGLE-STRANDED-DNA-SPECIFIC EXONUCLEASE RECJ"/>
    <property type="match status" value="1"/>
</dbReference>
<dbReference type="InterPro" id="IPR004610">
    <property type="entry name" value="RecJ"/>
</dbReference>
<keyword evidence="5 9" id="KW-0269">Exonuclease</keyword>
<feature type="domain" description="DDH" evidence="6">
    <location>
        <begin position="77"/>
        <end position="233"/>
    </location>
</feature>
<dbReference type="SUPFAM" id="SSF64182">
    <property type="entry name" value="DHH phosphoesterases"/>
    <property type="match status" value="1"/>
</dbReference>
<dbReference type="Pfam" id="PF01368">
    <property type="entry name" value="DHH"/>
    <property type="match status" value="1"/>
</dbReference>
<evidence type="ECO:0000313" key="10">
    <source>
        <dbReference type="Proteomes" id="UP000824041"/>
    </source>
</evidence>
<dbReference type="GO" id="GO:0008409">
    <property type="term" value="F:5'-3' exonuclease activity"/>
    <property type="evidence" value="ECO:0007669"/>
    <property type="project" value="InterPro"/>
</dbReference>
<comment type="similarity">
    <text evidence="1">Belongs to the RecJ family.</text>
</comment>
<dbReference type="Gene3D" id="3.10.310.30">
    <property type="match status" value="1"/>
</dbReference>
<dbReference type="GO" id="GO:0006310">
    <property type="term" value="P:DNA recombination"/>
    <property type="evidence" value="ECO:0007669"/>
    <property type="project" value="InterPro"/>
</dbReference>
<organism evidence="9 10">
    <name type="scientific">Candidatus Blautia faecigallinarum</name>
    <dbReference type="NCBI Taxonomy" id="2838488"/>
    <lineage>
        <taxon>Bacteria</taxon>
        <taxon>Bacillati</taxon>
        <taxon>Bacillota</taxon>
        <taxon>Clostridia</taxon>
        <taxon>Lachnospirales</taxon>
        <taxon>Lachnospiraceae</taxon>
        <taxon>Blautia</taxon>
    </lineage>
</organism>
<evidence type="ECO:0000259" key="7">
    <source>
        <dbReference type="Pfam" id="PF02272"/>
    </source>
</evidence>